<protein>
    <submittedName>
        <fullName evidence="7">Uncharacterized protein LOC120281941</fullName>
    </submittedName>
</protein>
<dbReference type="GeneID" id="120281941"/>
<name>A0AB40D1K8_DIOCR</name>
<comment type="similarity">
    <text evidence="1">Belongs to the TBP family.</text>
</comment>
<proteinExistence type="inferred from homology"/>
<dbReference type="InterPro" id="IPR012677">
    <property type="entry name" value="Nucleotide-bd_a/b_plait_sf"/>
</dbReference>
<comment type="function">
    <text evidence="4">General transcription factor that functions at the core of the DNA-binding multiprotein factor TFIID. Binding of TFIID to the TATA box is the initial transcriptional step of the pre-initiation complex (PIC), playing a role in the activation of eukaryotic genes transcribed by RNA polymerase II.</text>
</comment>
<feature type="region of interest" description="Disordered" evidence="5">
    <location>
        <begin position="36"/>
        <end position="75"/>
    </location>
</feature>
<sequence>MGGKPVVTGYRRTLPFSFHRWSAEYHGNCSSCGDGSIKDSSSDGPSGNQNNQQQRRRRNGYNQGRRMSERARRAQKEESIRRTLYVSDIDHHVTEEHLAELFCYCGKVCTGAKTKSEEQSLLASRKYVRIIHKLGFDEFKVQNIVVTCDVQFLIRLEGLACSHNHFCSVITTTNLVINGAPFSVTK</sequence>
<evidence type="ECO:0000256" key="4">
    <source>
        <dbReference type="ARBA" id="ARBA00037612"/>
    </source>
</evidence>
<dbReference type="SUPFAM" id="SSF54928">
    <property type="entry name" value="RNA-binding domain, RBD"/>
    <property type="match status" value="1"/>
</dbReference>
<feature type="compositionally biased region" description="Basic and acidic residues" evidence="5">
    <location>
        <begin position="66"/>
        <end position="75"/>
    </location>
</feature>
<keyword evidence="6" id="KW-1185">Reference proteome</keyword>
<dbReference type="Gene3D" id="3.30.70.330">
    <property type="match status" value="1"/>
</dbReference>
<dbReference type="InterPro" id="IPR035979">
    <property type="entry name" value="RBD_domain_sf"/>
</dbReference>
<keyword evidence="2" id="KW-0238">DNA-binding</keyword>
<keyword evidence="3" id="KW-0804">Transcription</keyword>
<reference evidence="7" key="1">
    <citation type="submission" date="2025-08" db="UniProtKB">
        <authorList>
            <consortium name="RefSeq"/>
        </authorList>
    </citation>
    <scope>IDENTIFICATION</scope>
</reference>
<gene>
    <name evidence="7" type="primary">LOC120281941</name>
</gene>
<evidence type="ECO:0000313" key="6">
    <source>
        <dbReference type="Proteomes" id="UP001515500"/>
    </source>
</evidence>
<evidence type="ECO:0000313" key="7">
    <source>
        <dbReference type="RefSeq" id="XP_039144567.1"/>
    </source>
</evidence>
<evidence type="ECO:0000256" key="5">
    <source>
        <dbReference type="SAM" id="MobiDB-lite"/>
    </source>
</evidence>
<dbReference type="AlphaFoldDB" id="A0AB40D1K8"/>
<dbReference type="Proteomes" id="UP001515500">
    <property type="component" value="Chromosome 18"/>
</dbReference>
<dbReference type="RefSeq" id="XP_039144567.1">
    <property type="nucleotide sequence ID" value="XM_039288633.1"/>
</dbReference>
<evidence type="ECO:0000256" key="2">
    <source>
        <dbReference type="ARBA" id="ARBA00023125"/>
    </source>
</evidence>
<feature type="compositionally biased region" description="Low complexity" evidence="5">
    <location>
        <begin position="42"/>
        <end position="53"/>
    </location>
</feature>
<dbReference type="PANTHER" id="PTHR10126">
    <property type="entry name" value="TATA-BOX BINDING PROTEIN"/>
    <property type="match status" value="1"/>
</dbReference>
<dbReference type="PRINTS" id="PR00686">
    <property type="entry name" value="TIFACTORIID"/>
</dbReference>
<organism evidence="6 7">
    <name type="scientific">Dioscorea cayennensis subsp. rotundata</name>
    <name type="common">White Guinea yam</name>
    <name type="synonym">Dioscorea rotundata</name>
    <dbReference type="NCBI Taxonomy" id="55577"/>
    <lineage>
        <taxon>Eukaryota</taxon>
        <taxon>Viridiplantae</taxon>
        <taxon>Streptophyta</taxon>
        <taxon>Embryophyta</taxon>
        <taxon>Tracheophyta</taxon>
        <taxon>Spermatophyta</taxon>
        <taxon>Magnoliopsida</taxon>
        <taxon>Liliopsida</taxon>
        <taxon>Dioscoreales</taxon>
        <taxon>Dioscoreaceae</taxon>
        <taxon>Dioscorea</taxon>
    </lineage>
</organism>
<dbReference type="InterPro" id="IPR012295">
    <property type="entry name" value="TBP_dom_sf"/>
</dbReference>
<accession>A0AB40D1K8</accession>
<dbReference type="Gene3D" id="3.30.310.10">
    <property type="entry name" value="TATA-Binding Protein"/>
    <property type="match status" value="1"/>
</dbReference>
<dbReference type="GO" id="GO:0003677">
    <property type="term" value="F:DNA binding"/>
    <property type="evidence" value="ECO:0007669"/>
    <property type="project" value="UniProtKB-KW"/>
</dbReference>
<dbReference type="GO" id="GO:0006352">
    <property type="term" value="P:DNA-templated transcription initiation"/>
    <property type="evidence" value="ECO:0007669"/>
    <property type="project" value="InterPro"/>
</dbReference>
<evidence type="ECO:0000256" key="1">
    <source>
        <dbReference type="ARBA" id="ARBA00005560"/>
    </source>
</evidence>
<evidence type="ECO:0000256" key="3">
    <source>
        <dbReference type="ARBA" id="ARBA00023163"/>
    </source>
</evidence>
<dbReference type="InterPro" id="IPR000814">
    <property type="entry name" value="TBP"/>
</dbReference>